<dbReference type="EMBL" id="JARCJK010000012">
    <property type="protein sequence ID" value="MDE4167698.1"/>
    <property type="molecule type" value="Genomic_DNA"/>
</dbReference>
<proteinExistence type="inferred from homology"/>
<dbReference type="Proteomes" id="UP001218364">
    <property type="component" value="Unassembled WGS sequence"/>
</dbReference>
<evidence type="ECO:0000313" key="8">
    <source>
        <dbReference type="EMBL" id="MDE4167698.1"/>
    </source>
</evidence>
<comment type="subcellular location">
    <subcellularLocation>
        <location evidence="1">Membrane</location>
        <topology evidence="1">Multi-pass membrane protein</topology>
    </subcellularLocation>
</comment>
<feature type="domain" description="EamA" evidence="7">
    <location>
        <begin position="7"/>
        <end position="134"/>
    </location>
</feature>
<keyword evidence="5 6" id="KW-0472">Membrane</keyword>
<dbReference type="Gene3D" id="1.10.3730.20">
    <property type="match status" value="1"/>
</dbReference>
<evidence type="ECO:0000256" key="2">
    <source>
        <dbReference type="ARBA" id="ARBA00007362"/>
    </source>
</evidence>
<evidence type="ECO:0000313" key="9">
    <source>
        <dbReference type="Proteomes" id="UP001218364"/>
    </source>
</evidence>
<dbReference type="PANTHER" id="PTHR32322:SF2">
    <property type="entry name" value="EAMA DOMAIN-CONTAINING PROTEIN"/>
    <property type="match status" value="1"/>
</dbReference>
<keyword evidence="4 6" id="KW-1133">Transmembrane helix</keyword>
<feature type="transmembrane region" description="Helical" evidence="6">
    <location>
        <begin position="240"/>
        <end position="257"/>
    </location>
</feature>
<comment type="similarity">
    <text evidence="2">Belongs to the EamA transporter family.</text>
</comment>
<evidence type="ECO:0000256" key="4">
    <source>
        <dbReference type="ARBA" id="ARBA00022989"/>
    </source>
</evidence>
<feature type="transmembrane region" description="Helical" evidence="6">
    <location>
        <begin position="29"/>
        <end position="50"/>
    </location>
</feature>
<dbReference type="SUPFAM" id="SSF103481">
    <property type="entry name" value="Multidrug resistance efflux transporter EmrE"/>
    <property type="match status" value="2"/>
</dbReference>
<feature type="transmembrane region" description="Helical" evidence="6">
    <location>
        <begin position="176"/>
        <end position="196"/>
    </location>
</feature>
<name>A0ABD4XDS4_9RHOB</name>
<dbReference type="PANTHER" id="PTHR32322">
    <property type="entry name" value="INNER MEMBRANE TRANSPORTER"/>
    <property type="match status" value="1"/>
</dbReference>
<feature type="domain" description="EamA" evidence="7">
    <location>
        <begin position="146"/>
        <end position="279"/>
    </location>
</feature>
<keyword evidence="3 6" id="KW-0812">Transmembrane</keyword>
<feature type="transmembrane region" description="Helical" evidence="6">
    <location>
        <begin position="263"/>
        <end position="280"/>
    </location>
</feature>
<protein>
    <submittedName>
        <fullName evidence="8">DMT family transporter</fullName>
    </submittedName>
</protein>
<dbReference type="AlphaFoldDB" id="A0ABD4XDS4"/>
<dbReference type="Pfam" id="PF00892">
    <property type="entry name" value="EamA"/>
    <property type="match status" value="2"/>
</dbReference>
<evidence type="ECO:0000256" key="1">
    <source>
        <dbReference type="ARBA" id="ARBA00004141"/>
    </source>
</evidence>
<feature type="transmembrane region" description="Helical" evidence="6">
    <location>
        <begin position="145"/>
        <end position="164"/>
    </location>
</feature>
<sequence length="282" mass="29601">MRLAAPVLFVFLWSTGFIGAKYGLPHAEPMTFAALRFGIVTALVTFWALVSRAAWPRPRLAFHAGLIGVLMHAGFMGTTFVAISFGVEAGTAALIAALQPILSTLLARPLLGEKTRPRQWLGLCLGLLGVLLVVGNKLTAGLGAASGYGLCLLALASLSSGTIWQKKFGSTIPAASGYVIQFGAATMVTLSLALAFETMQIDWSLDFALALTWLVLAISIGAIVLLYGMLRTGDASRVSSLFFLTPVSTALIGWIMFGEQLSVLALVGVALAAAGVFIAARR</sequence>
<feature type="transmembrane region" description="Helical" evidence="6">
    <location>
        <begin position="89"/>
        <end position="108"/>
    </location>
</feature>
<dbReference type="InterPro" id="IPR037185">
    <property type="entry name" value="EmrE-like"/>
</dbReference>
<feature type="transmembrane region" description="Helical" evidence="6">
    <location>
        <begin position="208"/>
        <end position="228"/>
    </location>
</feature>
<dbReference type="RefSeq" id="WP_274838483.1">
    <property type="nucleotide sequence ID" value="NZ_JARCJF010000012.1"/>
</dbReference>
<evidence type="ECO:0000259" key="7">
    <source>
        <dbReference type="Pfam" id="PF00892"/>
    </source>
</evidence>
<gene>
    <name evidence="8" type="ORF">PXK24_18545</name>
</gene>
<evidence type="ECO:0000256" key="5">
    <source>
        <dbReference type="ARBA" id="ARBA00023136"/>
    </source>
</evidence>
<feature type="transmembrane region" description="Helical" evidence="6">
    <location>
        <begin position="62"/>
        <end position="83"/>
    </location>
</feature>
<dbReference type="GO" id="GO:0016020">
    <property type="term" value="C:membrane"/>
    <property type="evidence" value="ECO:0007669"/>
    <property type="project" value="UniProtKB-SubCell"/>
</dbReference>
<reference evidence="8 9" key="1">
    <citation type="submission" date="2023-02" db="EMBL/GenBank/DDBJ databases">
        <title>Population genomics of bacteria associated with diatom.</title>
        <authorList>
            <person name="Xie J."/>
            <person name="Wang H."/>
        </authorList>
    </citation>
    <scope>NUCLEOTIDE SEQUENCE [LARGE SCALE GENOMIC DNA]</scope>
    <source>
        <strain evidence="8 9">PT47_8</strain>
    </source>
</reference>
<organism evidence="8 9">
    <name type="scientific">Phaeobacter gallaeciensis</name>
    <dbReference type="NCBI Taxonomy" id="60890"/>
    <lineage>
        <taxon>Bacteria</taxon>
        <taxon>Pseudomonadati</taxon>
        <taxon>Pseudomonadota</taxon>
        <taxon>Alphaproteobacteria</taxon>
        <taxon>Rhodobacterales</taxon>
        <taxon>Roseobacteraceae</taxon>
        <taxon>Phaeobacter</taxon>
    </lineage>
</organism>
<evidence type="ECO:0000256" key="6">
    <source>
        <dbReference type="SAM" id="Phobius"/>
    </source>
</evidence>
<accession>A0ABD4XDS4</accession>
<feature type="transmembrane region" description="Helical" evidence="6">
    <location>
        <begin position="120"/>
        <end position="139"/>
    </location>
</feature>
<comment type="caution">
    <text evidence="8">The sequence shown here is derived from an EMBL/GenBank/DDBJ whole genome shotgun (WGS) entry which is preliminary data.</text>
</comment>
<dbReference type="InterPro" id="IPR050638">
    <property type="entry name" value="AA-Vitamin_Transporters"/>
</dbReference>
<dbReference type="InterPro" id="IPR000620">
    <property type="entry name" value="EamA_dom"/>
</dbReference>
<evidence type="ECO:0000256" key="3">
    <source>
        <dbReference type="ARBA" id="ARBA00022692"/>
    </source>
</evidence>